<dbReference type="AlphaFoldDB" id="A0A2K3DBL9"/>
<dbReference type="EMBL" id="CM008971">
    <property type="protein sequence ID" value="PNW77924.1"/>
    <property type="molecule type" value="Genomic_DNA"/>
</dbReference>
<proteinExistence type="predicted"/>
<dbReference type="Proteomes" id="UP000006906">
    <property type="component" value="Chromosome 10"/>
</dbReference>
<dbReference type="Gramene" id="PNW77924">
    <property type="protein sequence ID" value="PNW77924"/>
    <property type="gene ID" value="CHLRE_10g457228v5"/>
</dbReference>
<protein>
    <submittedName>
        <fullName evidence="1">Uncharacterized protein</fullName>
    </submittedName>
</protein>
<accession>A0A2K3DBL9</accession>
<dbReference type="GeneID" id="66055123"/>
<dbReference type="EMBL" id="CM008971">
    <property type="protein sequence ID" value="PNW77925.1"/>
    <property type="molecule type" value="Genomic_DNA"/>
</dbReference>
<dbReference type="RefSeq" id="XP_042920480.1">
    <property type="nucleotide sequence ID" value="XM_043067086.1"/>
</dbReference>
<organism evidence="1 2">
    <name type="scientific">Chlamydomonas reinhardtii</name>
    <name type="common">Chlamydomonas smithii</name>
    <dbReference type="NCBI Taxonomy" id="3055"/>
    <lineage>
        <taxon>Eukaryota</taxon>
        <taxon>Viridiplantae</taxon>
        <taxon>Chlorophyta</taxon>
        <taxon>core chlorophytes</taxon>
        <taxon>Chlorophyceae</taxon>
        <taxon>CS clade</taxon>
        <taxon>Chlamydomonadales</taxon>
        <taxon>Chlamydomonadaceae</taxon>
        <taxon>Chlamydomonas</taxon>
    </lineage>
</organism>
<gene>
    <name evidence="1" type="ORF">CHLRE_10g457228v5</name>
</gene>
<dbReference type="Gramene" id="PNW77925">
    <property type="protein sequence ID" value="PNW77925"/>
    <property type="gene ID" value="CHLRE_10g457228v5"/>
</dbReference>
<dbReference type="RefSeq" id="XP_042920481.1">
    <property type="nucleotide sequence ID" value="XM_043067087.1"/>
</dbReference>
<sequence>MRSGHRVACAGGTNSRQRSLELQSRNFLAGQCPPAFSTAGNVCASIRFIQSRTNCGVMTF</sequence>
<name>A0A2K3DBL9_CHLRE</name>
<evidence type="ECO:0000313" key="1">
    <source>
        <dbReference type="EMBL" id="PNW77925.1"/>
    </source>
</evidence>
<reference evidence="1" key="2">
    <citation type="submission" date="2017-07" db="EMBL/GenBank/DDBJ databases">
        <title>WGS assembly of Chlamydomonas reinhardtii.</title>
        <authorList>
            <consortium name="Chlamydomonas Annotation Team"/>
            <consortium name="JGI Annotation Team"/>
            <person name="Merchant S.S."/>
            <person name="Prochnik S.E."/>
            <person name="Vallon O."/>
            <person name="Harris E.H."/>
            <person name="Karpowicz S.J."/>
            <person name="Witman G.B."/>
            <person name="Terry A."/>
            <person name="Salamov A."/>
            <person name="Fritz-Laylin L.K."/>
            <person name="Marechal-Drouard L."/>
            <person name="Marshall W.F."/>
            <person name="Qu L.H."/>
            <person name="Nelson D.R."/>
            <person name="Sanderfoot A.A."/>
            <person name="Spalding M.H."/>
            <person name="Kapitonov V.V."/>
            <person name="Ren Q."/>
            <person name="Ferris P."/>
            <person name="Lindquist E."/>
            <person name="Shapiro H."/>
            <person name="Lucas S.M."/>
            <person name="Grimwood J."/>
            <person name="Schmutz J."/>
            <person name="Grigoriev I.V."/>
            <person name="Rokhsar D.S."/>
        </authorList>
    </citation>
    <scope>NUCLEOTIDE SEQUENCE</scope>
    <source>
        <strain evidence="1">CC-503 cw92 mt+</strain>
    </source>
</reference>
<dbReference type="KEGG" id="cre:CHLRE_10g457228v5"/>
<evidence type="ECO:0000313" key="2">
    <source>
        <dbReference type="Proteomes" id="UP000006906"/>
    </source>
</evidence>
<reference evidence="1 2" key="1">
    <citation type="journal article" date="2007" name="Science">
        <title>The Chlamydomonas genome reveals the evolution of key animal and plant functions.</title>
        <authorList>
            <person name="Merchant S.S."/>
            <person name="Prochnik S.E."/>
            <person name="Vallon O."/>
            <person name="Harris E.H."/>
            <person name="Karpowicz S.J."/>
            <person name="Witman G.B."/>
            <person name="Terry A."/>
            <person name="Salamov A."/>
            <person name="Fritz-Laylin L.K."/>
            <person name="Marechal-Drouard L."/>
            <person name="Marshall W.F."/>
            <person name="Qu L.H."/>
            <person name="Nelson D.R."/>
            <person name="Sanderfoot A.A."/>
            <person name="Spalding M.H."/>
            <person name="Kapitonov V.V."/>
            <person name="Ren Q."/>
            <person name="Ferris P."/>
            <person name="Lindquist E."/>
            <person name="Shapiro H."/>
            <person name="Lucas S.M."/>
            <person name="Grimwood J."/>
            <person name="Schmutz J."/>
            <person name="Cardol P."/>
            <person name="Cerutti H."/>
            <person name="Chanfreau G."/>
            <person name="Chen C.L."/>
            <person name="Cognat V."/>
            <person name="Croft M.T."/>
            <person name="Dent R."/>
            <person name="Dutcher S."/>
            <person name="Fernandez E."/>
            <person name="Fukuzawa H."/>
            <person name="Gonzalez-Ballester D."/>
            <person name="Gonzalez-Halphen D."/>
            <person name="Hallmann A."/>
            <person name="Hanikenne M."/>
            <person name="Hippler M."/>
            <person name="Inwood W."/>
            <person name="Jabbari K."/>
            <person name="Kalanon M."/>
            <person name="Kuras R."/>
            <person name="Lefebvre P.A."/>
            <person name="Lemaire S.D."/>
            <person name="Lobanov A.V."/>
            <person name="Lohr M."/>
            <person name="Manuell A."/>
            <person name="Meier I."/>
            <person name="Mets L."/>
            <person name="Mittag M."/>
            <person name="Mittelmeier T."/>
            <person name="Moroney J.V."/>
            <person name="Moseley J."/>
            <person name="Napoli C."/>
            <person name="Nedelcu A.M."/>
            <person name="Niyogi K."/>
            <person name="Novoselov S.V."/>
            <person name="Paulsen I.T."/>
            <person name="Pazour G."/>
            <person name="Purton S."/>
            <person name="Ral J.P."/>
            <person name="Riano-Pachon D.M."/>
            <person name="Riekhof W."/>
            <person name="Rymarquis L."/>
            <person name="Schroda M."/>
            <person name="Stern D."/>
            <person name="Umen J."/>
            <person name="Willows R."/>
            <person name="Wilson N."/>
            <person name="Zimmer S.L."/>
            <person name="Allmer J."/>
            <person name="Balk J."/>
            <person name="Bisova K."/>
            <person name="Chen C.J."/>
            <person name="Elias M."/>
            <person name="Gendler K."/>
            <person name="Hauser C."/>
            <person name="Lamb M.R."/>
            <person name="Ledford H."/>
            <person name="Long J.C."/>
            <person name="Minagawa J."/>
            <person name="Page M.D."/>
            <person name="Pan J."/>
            <person name="Pootakham W."/>
            <person name="Roje S."/>
            <person name="Rose A."/>
            <person name="Stahlberg E."/>
            <person name="Terauchi A.M."/>
            <person name="Yang P."/>
            <person name="Ball S."/>
            <person name="Bowler C."/>
            <person name="Dieckmann C.L."/>
            <person name="Gladyshev V.N."/>
            <person name="Green P."/>
            <person name="Jorgensen R."/>
            <person name="Mayfield S."/>
            <person name="Mueller-Roeber B."/>
            <person name="Rajamani S."/>
            <person name="Sayre R.T."/>
            <person name="Brokstein P."/>
            <person name="Dubchak I."/>
            <person name="Goodstein D."/>
            <person name="Hornick L."/>
            <person name="Huang Y.W."/>
            <person name="Jhaveri J."/>
            <person name="Luo Y."/>
            <person name="Martinez D."/>
            <person name="Ngau W.C."/>
            <person name="Otillar B."/>
            <person name="Poliakov A."/>
            <person name="Porter A."/>
            <person name="Szajkowski L."/>
            <person name="Werner G."/>
            <person name="Zhou K."/>
            <person name="Grigoriev I.V."/>
            <person name="Rokhsar D.S."/>
            <person name="Grossman A.R."/>
        </authorList>
    </citation>
    <scope>NUCLEOTIDE SEQUENCE [LARGE SCALE GENOMIC DNA]</scope>
    <source>
        <strain evidence="2">CC-503</strain>
        <strain evidence="1">CC-503 cw92 mt+</strain>
    </source>
</reference>
<keyword evidence="2" id="KW-1185">Reference proteome</keyword>